<protein>
    <recommendedName>
        <fullName evidence="4">Protein ImuA</fullName>
    </recommendedName>
</protein>
<dbReference type="Gene3D" id="3.40.50.300">
    <property type="entry name" value="P-loop containing nucleotide triphosphate hydrolases"/>
    <property type="match status" value="1"/>
</dbReference>
<comment type="caution">
    <text evidence="2">The sequence shown here is derived from an EMBL/GenBank/DDBJ whole genome shotgun (WGS) entry which is preliminary data.</text>
</comment>
<accession>A0A369TM62</accession>
<dbReference type="InterPro" id="IPR027417">
    <property type="entry name" value="P-loop_NTPase"/>
</dbReference>
<name>A0A369TM62_9RHOB</name>
<dbReference type="AlphaFoldDB" id="A0A369TM62"/>
<dbReference type="Proteomes" id="UP000253977">
    <property type="component" value="Unassembled WGS sequence"/>
</dbReference>
<dbReference type="SUPFAM" id="SSF52540">
    <property type="entry name" value="P-loop containing nucleoside triphosphate hydrolases"/>
    <property type="match status" value="1"/>
</dbReference>
<reference evidence="2 3" key="1">
    <citation type="submission" date="2018-07" db="EMBL/GenBank/DDBJ databases">
        <title>Thalassococcus profundi sp. nov., a marine bacterium isolated from deep seawater of Okinawa Trough.</title>
        <authorList>
            <person name="Yu M."/>
        </authorList>
    </citation>
    <scope>NUCLEOTIDE SEQUENCE [LARGE SCALE GENOMIC DNA]</scope>
    <source>
        <strain evidence="2 3">WRAS1</strain>
    </source>
</reference>
<evidence type="ECO:0000313" key="3">
    <source>
        <dbReference type="Proteomes" id="UP000253977"/>
    </source>
</evidence>
<feature type="region of interest" description="Disordered" evidence="1">
    <location>
        <begin position="182"/>
        <end position="210"/>
    </location>
</feature>
<keyword evidence="3" id="KW-1185">Reference proteome</keyword>
<dbReference type="RefSeq" id="WP_114511575.1">
    <property type="nucleotide sequence ID" value="NZ_QPMK01000011.1"/>
</dbReference>
<evidence type="ECO:0008006" key="4">
    <source>
        <dbReference type="Google" id="ProtNLM"/>
    </source>
</evidence>
<evidence type="ECO:0000313" key="2">
    <source>
        <dbReference type="EMBL" id="RDD65535.1"/>
    </source>
</evidence>
<organism evidence="2 3">
    <name type="scientific">Thalassococcus profundi</name>
    <dbReference type="NCBI Taxonomy" id="2282382"/>
    <lineage>
        <taxon>Bacteria</taxon>
        <taxon>Pseudomonadati</taxon>
        <taxon>Pseudomonadota</taxon>
        <taxon>Alphaproteobacteria</taxon>
        <taxon>Rhodobacterales</taxon>
        <taxon>Roseobacteraceae</taxon>
        <taxon>Thalassococcus</taxon>
    </lineage>
</organism>
<proteinExistence type="predicted"/>
<evidence type="ECO:0000256" key="1">
    <source>
        <dbReference type="SAM" id="MobiDB-lite"/>
    </source>
</evidence>
<sequence length="210" mass="22343">MSHALLSRAPHRPAPALSLLPDLSLPLGRVHELCGRARRTLALMIAAQAGAPVIWIAPAWGVDTLNPDGMQPYLAPRDVVFVRPERAGDMLWCMEEALRAGTVPVVVADLSDPPAMTPVRRLHLAAETGCGAGLCRPIGLLLTPGTGGAPGIETRLGLEPAHTAGQSAWTLERLRARMAPHKRWQVDAPRDGSGLCQLRPDTRSTPAPVA</sequence>
<dbReference type="EMBL" id="QPMK01000011">
    <property type="protein sequence ID" value="RDD65535.1"/>
    <property type="molecule type" value="Genomic_DNA"/>
</dbReference>
<dbReference type="OrthoDB" id="7630980at2"/>
<gene>
    <name evidence="2" type="ORF">DU478_13900</name>
</gene>